<feature type="compositionally biased region" description="Acidic residues" evidence="1">
    <location>
        <begin position="679"/>
        <end position="691"/>
    </location>
</feature>
<accession>A0AAV7JTY1</accession>
<feature type="region of interest" description="Disordered" evidence="1">
    <location>
        <begin position="636"/>
        <end position="655"/>
    </location>
</feature>
<feature type="region of interest" description="Disordered" evidence="1">
    <location>
        <begin position="668"/>
        <end position="697"/>
    </location>
</feature>
<dbReference type="PANTHER" id="PTHR15463:SF2">
    <property type="entry name" value="SYNERGIN GAMMA"/>
    <property type="match status" value="1"/>
</dbReference>
<dbReference type="EMBL" id="JAKMXF010000300">
    <property type="protein sequence ID" value="KAI6652126.1"/>
    <property type="molecule type" value="Genomic_DNA"/>
</dbReference>
<dbReference type="SUPFAM" id="SSF47473">
    <property type="entry name" value="EF-hand"/>
    <property type="match status" value="1"/>
</dbReference>
<evidence type="ECO:0000259" key="2">
    <source>
        <dbReference type="PROSITE" id="PS50031"/>
    </source>
</evidence>
<dbReference type="InterPro" id="IPR059024">
    <property type="entry name" value="SYNRG_C"/>
</dbReference>
<protein>
    <submittedName>
        <fullName evidence="3">Synergin gamma isoform X6</fullName>
    </submittedName>
</protein>
<feature type="region of interest" description="Disordered" evidence="1">
    <location>
        <begin position="856"/>
        <end position="878"/>
    </location>
</feature>
<feature type="region of interest" description="Disordered" evidence="1">
    <location>
        <begin position="710"/>
        <end position="733"/>
    </location>
</feature>
<feature type="compositionally biased region" description="Polar residues" evidence="1">
    <location>
        <begin position="937"/>
        <end position="948"/>
    </location>
</feature>
<feature type="compositionally biased region" description="Basic and acidic residues" evidence="1">
    <location>
        <begin position="710"/>
        <end position="725"/>
    </location>
</feature>
<dbReference type="PANTHER" id="PTHR15463">
    <property type="entry name" value="AP1 GAMMA SUBUNIT BINDING PROTEIN 1"/>
    <property type="match status" value="1"/>
</dbReference>
<dbReference type="AlphaFoldDB" id="A0AAV7JTY1"/>
<feature type="domain" description="EH" evidence="2">
    <location>
        <begin position="91"/>
        <end position="187"/>
    </location>
</feature>
<dbReference type="InterPro" id="IPR011992">
    <property type="entry name" value="EF-hand-dom_pair"/>
</dbReference>
<dbReference type="InterPro" id="IPR039656">
    <property type="entry name" value="SYNRG"/>
</dbReference>
<evidence type="ECO:0000256" key="1">
    <source>
        <dbReference type="SAM" id="MobiDB-lite"/>
    </source>
</evidence>
<dbReference type="PROSITE" id="PS50031">
    <property type="entry name" value="EH"/>
    <property type="match status" value="1"/>
</dbReference>
<name>A0AAV7JTY1_9METZ</name>
<sequence length="1156" mass="127674">MIPNNQTQWVGNRSTPPLQTNRWTVDSKQTDLTEMLQSSITNLNLTKPISTVRPVNQLTNGPPVNVNQTAHYRYPQPQQGVYLPLPAWLQGKGSIPPLYQQVTTLCADPRQAYYLLTDKIQPLLISSGLDKMQLKSIWDICSRTAPGFITLTECYTVLGLVALVQQSHEISIDKLVNLSFIPIPRIDTSVLYQQPNPQPSVPITSTLASTNNNSVSATESFGAFKSANTITPLGDKVVASLEFGKFQSAVPTAPVVKEKTQEFGELQSASLQIDTSELTNTDSSDKYSCFKDVSDVSAFSSIDTDKNTTLTDEASKDKYAFLRALDVTNEQTDALPPIPNLQPSQPADNKGTLAFRSADIPVTQPAVTNNTLSDPVPVLTSDQTPVVNTATLILDSNVVGTEFTDFSDFSVFKSADTQSNIPGVDTPNVTTDWSEFTTHNIQSNNVTAPETDKYSVFSQIQSNTQNDSVITSKEQSIPVIDTKTTETELNASTTPTIQSNNVTAPEAETDKYSVYSQIQSTITNNDSIIPSNEQSIPVTDTQTTNWSAFTTPNNVTAPETDKYSVFSQMQQDSIPPLPISNSSSTRDLMPDTTELLSTDYSIFQSADPPTNTNPSEPIPDMNNKSFVDTITTHNSVISCPPETDTIPNSEKDTGVSAVSKIAAINRTSYEESNYNEPPPLDDDIPNDDSNEDFNFSGFNSYLTNDSYELSEHKPAKQEHKLDTKLSEPNPQSISSTLHSAIQEQVNDISSDETGIFSTPLATQSSLLPAPLTDPPDVLDSDMGEKTPLADVTLTLQGNRVSEQDNSFHIFSQYQKAEELTLNYSQSKGENDFALSSNFNSQNQNQEFSQFSSFQNASDTLNTDSVPGELPEDSEQNLKCDFDPFQDLSLLSSLNTDQLMKGQPSKLPQQPKWTLFDTLATALQDLNSVPIDNYKNQKFQTIQGQNTQNQKEESFSKRRSPLPSDSRDLEFSEFIGATHTKPVTRTPSYKLSEDSSKEIREAWYNTLTASARVINLCYVKIKSASSVQVLKELCSHDISNQYFQSVFEVMKIVSRIKKQLPPNWEDSNSLYEEITGDWANIKAYLNHGELEFSDVIVQSESEESPYNCGVCLDVIIKGDIRIGFGGYNYHNTCANFWLNEVGSMLPRLSKESHGLSI</sequence>
<evidence type="ECO:0000313" key="4">
    <source>
        <dbReference type="Proteomes" id="UP001165289"/>
    </source>
</evidence>
<reference evidence="3 4" key="1">
    <citation type="journal article" date="2023" name="BMC Biol.">
        <title>The compact genome of the sponge Oopsacas minuta (Hexactinellida) is lacking key metazoan core genes.</title>
        <authorList>
            <person name="Santini S."/>
            <person name="Schenkelaars Q."/>
            <person name="Jourda C."/>
            <person name="Duchesne M."/>
            <person name="Belahbib H."/>
            <person name="Rocher C."/>
            <person name="Selva M."/>
            <person name="Riesgo A."/>
            <person name="Vervoort M."/>
            <person name="Leys S.P."/>
            <person name="Kodjabachian L."/>
            <person name="Le Bivic A."/>
            <person name="Borchiellini C."/>
            <person name="Claverie J.M."/>
            <person name="Renard E."/>
        </authorList>
    </citation>
    <scope>NUCLEOTIDE SEQUENCE [LARGE SCALE GENOMIC DNA]</scope>
    <source>
        <strain evidence="3">SPO-2</strain>
    </source>
</reference>
<dbReference type="InterPro" id="IPR000261">
    <property type="entry name" value="EH_dom"/>
</dbReference>
<dbReference type="Proteomes" id="UP001165289">
    <property type="component" value="Unassembled WGS sequence"/>
</dbReference>
<dbReference type="Pfam" id="PF25999">
    <property type="entry name" value="SYNRG_C"/>
    <property type="match status" value="1"/>
</dbReference>
<feature type="region of interest" description="Disordered" evidence="1">
    <location>
        <begin position="937"/>
        <end position="966"/>
    </location>
</feature>
<proteinExistence type="predicted"/>
<comment type="caution">
    <text evidence="3">The sequence shown here is derived from an EMBL/GenBank/DDBJ whole genome shotgun (WGS) entry which is preliminary data.</text>
</comment>
<keyword evidence="4" id="KW-1185">Reference proteome</keyword>
<dbReference type="GO" id="GO:0030130">
    <property type="term" value="C:clathrin coat of trans-Golgi network vesicle"/>
    <property type="evidence" value="ECO:0007669"/>
    <property type="project" value="TreeGrafter"/>
</dbReference>
<evidence type="ECO:0000313" key="3">
    <source>
        <dbReference type="EMBL" id="KAI6652126.1"/>
    </source>
</evidence>
<gene>
    <name evidence="3" type="ORF">LOD99_4671</name>
</gene>
<organism evidence="3 4">
    <name type="scientific">Oopsacas minuta</name>
    <dbReference type="NCBI Taxonomy" id="111878"/>
    <lineage>
        <taxon>Eukaryota</taxon>
        <taxon>Metazoa</taxon>
        <taxon>Porifera</taxon>
        <taxon>Hexactinellida</taxon>
        <taxon>Hexasterophora</taxon>
        <taxon>Lyssacinosida</taxon>
        <taxon>Leucopsacidae</taxon>
        <taxon>Oopsacas</taxon>
    </lineage>
</organism>
<dbReference type="Pfam" id="PF12763">
    <property type="entry name" value="EH"/>
    <property type="match status" value="1"/>
</dbReference>
<dbReference type="Gene3D" id="1.10.238.10">
    <property type="entry name" value="EF-hand"/>
    <property type="match status" value="1"/>
</dbReference>